<accession>A0A8W7P5W7</accession>
<proteinExistence type="predicted"/>
<reference evidence="1" key="1">
    <citation type="submission" date="2022-08" db="UniProtKB">
        <authorList>
            <consortium name="EnsemblMetazoa"/>
        </authorList>
    </citation>
    <scope>IDENTIFICATION</scope>
</reference>
<dbReference type="AlphaFoldDB" id="A0A8W7P5W7"/>
<evidence type="ECO:0000313" key="1">
    <source>
        <dbReference type="EnsemblMetazoa" id="ACOM026112-PA.1"/>
    </source>
</evidence>
<organism evidence="1">
    <name type="scientific">Anopheles coluzzii</name>
    <name type="common">African malaria mosquito</name>
    <dbReference type="NCBI Taxonomy" id="1518534"/>
    <lineage>
        <taxon>Eukaryota</taxon>
        <taxon>Metazoa</taxon>
        <taxon>Ecdysozoa</taxon>
        <taxon>Arthropoda</taxon>
        <taxon>Hexapoda</taxon>
        <taxon>Insecta</taxon>
        <taxon>Pterygota</taxon>
        <taxon>Neoptera</taxon>
        <taxon>Endopterygota</taxon>
        <taxon>Diptera</taxon>
        <taxon>Nematocera</taxon>
        <taxon>Culicoidea</taxon>
        <taxon>Culicidae</taxon>
        <taxon>Anophelinae</taxon>
        <taxon>Anopheles</taxon>
    </lineage>
</organism>
<dbReference type="Proteomes" id="UP000075882">
    <property type="component" value="Unassembled WGS sequence"/>
</dbReference>
<protein>
    <submittedName>
        <fullName evidence="1">Uncharacterized protein</fullName>
    </submittedName>
</protein>
<name>A0A8W7P5W7_ANOCL</name>
<sequence>LVLKLHEPVAAVEWLIDHKLLQAVQLCRKCEQPMRLRKNVKGTKDRCKWVCMHRTYAGSFFEGSRLTINVSVAEVVKQLQLSKITVIDHFRNIRLLLFDDVAMLAPSKIGGPGKTVQIDETKITSRKYNRGRLTRTE</sequence>
<dbReference type="EnsemblMetazoa" id="ACOM026112-RA">
    <property type="protein sequence ID" value="ACOM026112-PA.1"/>
    <property type="gene ID" value="ACOM026112"/>
</dbReference>